<accession>A0A136A1D9</accession>
<keyword evidence="3" id="KW-1185">Reference proteome</keyword>
<evidence type="ECO:0000313" key="2">
    <source>
        <dbReference type="EMBL" id="KXI28970.1"/>
    </source>
</evidence>
<dbReference type="OrthoDB" id="6387921at2"/>
<dbReference type="Pfam" id="PF14090">
    <property type="entry name" value="HTH_39"/>
    <property type="match status" value="1"/>
</dbReference>
<dbReference type="EMBL" id="LSNE01000005">
    <property type="protein sequence ID" value="KXI28970.1"/>
    <property type="molecule type" value="Genomic_DNA"/>
</dbReference>
<name>A0A136A1D9_9ALTE</name>
<protein>
    <recommendedName>
        <fullName evidence="1">Winged helix-turn-helix domain-containing protein</fullName>
    </recommendedName>
</protein>
<gene>
    <name evidence="2" type="ORF">AX660_12400</name>
</gene>
<proteinExistence type="predicted"/>
<organism evidence="2 3">
    <name type="scientific">Paraglaciecola hydrolytica</name>
    <dbReference type="NCBI Taxonomy" id="1799789"/>
    <lineage>
        <taxon>Bacteria</taxon>
        <taxon>Pseudomonadati</taxon>
        <taxon>Pseudomonadota</taxon>
        <taxon>Gammaproteobacteria</taxon>
        <taxon>Alteromonadales</taxon>
        <taxon>Alteromonadaceae</taxon>
        <taxon>Paraglaciecola</taxon>
    </lineage>
</organism>
<dbReference type="InterPro" id="IPR055245">
    <property type="entry name" value="HTH_proteobacteria"/>
</dbReference>
<evidence type="ECO:0000259" key="1">
    <source>
        <dbReference type="Pfam" id="PF14090"/>
    </source>
</evidence>
<dbReference type="STRING" id="1799789.AX660_12400"/>
<evidence type="ECO:0000313" key="3">
    <source>
        <dbReference type="Proteomes" id="UP000070299"/>
    </source>
</evidence>
<sequence length="103" mass="11611">MKNATPNDESSALIDQLDTSAATQRNQILAHLQRTPSINTLEFRELGFISPAPRVLELKQQGHNIQSHREDVRTPDGRLHRGIARYYLSNVPPANDQQRNEAA</sequence>
<dbReference type="AlphaFoldDB" id="A0A136A1D9"/>
<feature type="domain" description="Winged helix-turn-helix" evidence="1">
    <location>
        <begin position="23"/>
        <end position="90"/>
    </location>
</feature>
<reference evidence="3" key="1">
    <citation type="submission" date="2016-02" db="EMBL/GenBank/DDBJ databases">
        <authorList>
            <person name="Schultz-Johansen M."/>
            <person name="Glaring M.A."/>
            <person name="Bech P.K."/>
            <person name="Stougaard P."/>
        </authorList>
    </citation>
    <scope>NUCLEOTIDE SEQUENCE [LARGE SCALE GENOMIC DNA]</scope>
    <source>
        <strain evidence="3">S66</strain>
    </source>
</reference>
<comment type="caution">
    <text evidence="2">The sequence shown here is derived from an EMBL/GenBank/DDBJ whole genome shotgun (WGS) entry which is preliminary data.</text>
</comment>
<dbReference type="Proteomes" id="UP000070299">
    <property type="component" value="Unassembled WGS sequence"/>
</dbReference>
<dbReference type="RefSeq" id="WP_068375898.1">
    <property type="nucleotide sequence ID" value="NZ_LSNE01000005.1"/>
</dbReference>